<dbReference type="Proteomes" id="UP001050975">
    <property type="component" value="Unassembled WGS sequence"/>
</dbReference>
<gene>
    <name evidence="4" type="ORF">MiSe_64100</name>
</gene>
<dbReference type="PANTHER" id="PTHR23028">
    <property type="entry name" value="ACETYLTRANSFERASE"/>
    <property type="match status" value="1"/>
</dbReference>
<sequence>MKINAKMEPDPRSDRSSEKNSSYDYNLEGIRGLAALSVAGLHVLSMKNFLDPTYHPNIYFGYLQAGRSAVLLFFVLSGYVIGLTTTKEFSIQHFRNYISRRAIRILPIYFIAICFAVLAEPKEKLNIVLGNLLFLQNFDKYFDFSLEPIAGNAAVWSLNYEILYYLVFILVWWWRPQILTLFLSALLISVIGWFIPLFPQFISAYATGWIFWLSGLLLACKVQASSERESFLPLISYILLFHATNHFSTGKWILNALGVPNPVASFVNFSELTTLPICILIICEITRRYFYGFNYLRLLCFLIPSFHLSAIVWQGGVLQEPKLVAASLYAILAILLVKYDTSVNILKKMSFMGSISYAFYLLHMPIEILMHKYFPWQGTVLSFLLGLLIWLVITISLSSFLELVIQPRIKYYLSTCLLLEMIENRSMAFDTASIKLEEGGKSN</sequence>
<keyword evidence="2" id="KW-1133">Transmembrane helix</keyword>
<name>A0AAV3XH39_9CYAN</name>
<dbReference type="AlphaFoldDB" id="A0AAV3XH39"/>
<feature type="transmembrane region" description="Helical" evidence="2">
    <location>
        <begin position="29"/>
        <end position="46"/>
    </location>
</feature>
<feature type="transmembrane region" description="Helical" evidence="2">
    <location>
        <begin position="266"/>
        <end position="283"/>
    </location>
</feature>
<evidence type="ECO:0000256" key="1">
    <source>
        <dbReference type="SAM" id="MobiDB-lite"/>
    </source>
</evidence>
<feature type="domain" description="Acyltransferase 3" evidence="3">
    <location>
        <begin position="25"/>
        <end position="397"/>
    </location>
</feature>
<feature type="transmembrane region" description="Helical" evidence="2">
    <location>
        <begin position="323"/>
        <end position="339"/>
    </location>
</feature>
<feature type="transmembrane region" description="Helical" evidence="2">
    <location>
        <begin position="295"/>
        <end position="317"/>
    </location>
</feature>
<dbReference type="InterPro" id="IPR050879">
    <property type="entry name" value="Acyltransferase_3"/>
</dbReference>
<evidence type="ECO:0000259" key="3">
    <source>
        <dbReference type="Pfam" id="PF01757"/>
    </source>
</evidence>
<dbReference type="GO" id="GO:0000271">
    <property type="term" value="P:polysaccharide biosynthetic process"/>
    <property type="evidence" value="ECO:0007669"/>
    <property type="project" value="TreeGrafter"/>
</dbReference>
<dbReference type="RefSeq" id="WP_226588030.1">
    <property type="nucleotide sequence ID" value="NZ_BLAY01000127.1"/>
</dbReference>
<feature type="transmembrane region" description="Helical" evidence="2">
    <location>
        <begin position="231"/>
        <end position="254"/>
    </location>
</feature>
<feature type="region of interest" description="Disordered" evidence="1">
    <location>
        <begin position="1"/>
        <end position="20"/>
    </location>
</feature>
<keyword evidence="5" id="KW-1185">Reference proteome</keyword>
<keyword evidence="2" id="KW-0812">Transmembrane</keyword>
<evidence type="ECO:0000256" key="2">
    <source>
        <dbReference type="SAM" id="Phobius"/>
    </source>
</evidence>
<feature type="transmembrane region" description="Helical" evidence="2">
    <location>
        <begin position="153"/>
        <end position="173"/>
    </location>
</feature>
<protein>
    <submittedName>
        <fullName evidence="4">Acyltransferase</fullName>
    </submittedName>
</protein>
<dbReference type="Pfam" id="PF01757">
    <property type="entry name" value="Acyl_transf_3"/>
    <property type="match status" value="1"/>
</dbReference>
<organism evidence="4 5">
    <name type="scientific">Microseira wollei NIES-4236</name>
    <dbReference type="NCBI Taxonomy" id="2530354"/>
    <lineage>
        <taxon>Bacteria</taxon>
        <taxon>Bacillati</taxon>
        <taxon>Cyanobacteriota</taxon>
        <taxon>Cyanophyceae</taxon>
        <taxon>Oscillatoriophycideae</taxon>
        <taxon>Aerosakkonematales</taxon>
        <taxon>Aerosakkonemataceae</taxon>
        <taxon>Microseira</taxon>
    </lineage>
</organism>
<dbReference type="GO" id="GO:0016747">
    <property type="term" value="F:acyltransferase activity, transferring groups other than amino-acyl groups"/>
    <property type="evidence" value="ECO:0007669"/>
    <property type="project" value="InterPro"/>
</dbReference>
<dbReference type="PANTHER" id="PTHR23028:SF131">
    <property type="entry name" value="BLR2367 PROTEIN"/>
    <property type="match status" value="1"/>
</dbReference>
<reference evidence="4" key="1">
    <citation type="submission" date="2019-10" db="EMBL/GenBank/DDBJ databases">
        <title>Draft genome sequece of Microseira wollei NIES-4236.</title>
        <authorList>
            <person name="Yamaguchi H."/>
            <person name="Suzuki S."/>
            <person name="Kawachi M."/>
        </authorList>
    </citation>
    <scope>NUCLEOTIDE SEQUENCE</scope>
    <source>
        <strain evidence="4">NIES-4236</strain>
    </source>
</reference>
<evidence type="ECO:0000313" key="4">
    <source>
        <dbReference type="EMBL" id="GET41598.1"/>
    </source>
</evidence>
<feature type="transmembrane region" description="Helical" evidence="2">
    <location>
        <begin position="201"/>
        <end position="219"/>
    </location>
</feature>
<comment type="caution">
    <text evidence="4">The sequence shown here is derived from an EMBL/GenBank/DDBJ whole genome shotgun (WGS) entry which is preliminary data.</text>
</comment>
<feature type="transmembrane region" description="Helical" evidence="2">
    <location>
        <begin position="351"/>
        <end position="374"/>
    </location>
</feature>
<proteinExistence type="predicted"/>
<feature type="transmembrane region" description="Helical" evidence="2">
    <location>
        <begin position="380"/>
        <end position="405"/>
    </location>
</feature>
<keyword evidence="4" id="KW-0012">Acyltransferase</keyword>
<keyword evidence="4" id="KW-0808">Transferase</keyword>
<keyword evidence="2" id="KW-0472">Membrane</keyword>
<dbReference type="EMBL" id="BLAY01000127">
    <property type="protein sequence ID" value="GET41598.1"/>
    <property type="molecule type" value="Genomic_DNA"/>
</dbReference>
<evidence type="ECO:0000313" key="5">
    <source>
        <dbReference type="Proteomes" id="UP001050975"/>
    </source>
</evidence>
<dbReference type="GO" id="GO:0016020">
    <property type="term" value="C:membrane"/>
    <property type="evidence" value="ECO:0007669"/>
    <property type="project" value="TreeGrafter"/>
</dbReference>
<feature type="transmembrane region" description="Helical" evidence="2">
    <location>
        <begin position="178"/>
        <end position="195"/>
    </location>
</feature>
<accession>A0AAV3XH39</accession>
<feature type="compositionally biased region" description="Basic and acidic residues" evidence="1">
    <location>
        <begin position="1"/>
        <end position="18"/>
    </location>
</feature>
<feature type="transmembrane region" description="Helical" evidence="2">
    <location>
        <begin position="102"/>
        <end position="119"/>
    </location>
</feature>
<dbReference type="InterPro" id="IPR002656">
    <property type="entry name" value="Acyl_transf_3_dom"/>
</dbReference>
<feature type="transmembrane region" description="Helical" evidence="2">
    <location>
        <begin position="58"/>
        <end position="81"/>
    </location>
</feature>